<evidence type="ECO:0000256" key="1">
    <source>
        <dbReference type="ARBA" id="ARBA00005189"/>
    </source>
</evidence>
<name>A0A1H8UBP7_9GAMM</name>
<comment type="pathway">
    <text evidence="1">Lipid metabolism.</text>
</comment>
<dbReference type="CDD" id="cd07989">
    <property type="entry name" value="LPLAT_AGPAT-like"/>
    <property type="match status" value="1"/>
</dbReference>
<dbReference type="Pfam" id="PF01553">
    <property type="entry name" value="Acyltransferase"/>
    <property type="match status" value="1"/>
</dbReference>
<dbReference type="SMART" id="SM00563">
    <property type="entry name" value="PlsC"/>
    <property type="match status" value="1"/>
</dbReference>
<dbReference type="SUPFAM" id="SSF69593">
    <property type="entry name" value="Glycerol-3-phosphate (1)-acyltransferase"/>
    <property type="match status" value="1"/>
</dbReference>
<dbReference type="AlphaFoldDB" id="A0A1H8UBP7"/>
<evidence type="ECO:0000313" key="6">
    <source>
        <dbReference type="EMBL" id="SEP00615.1"/>
    </source>
</evidence>
<reference evidence="6 7" key="1">
    <citation type="submission" date="2016-10" db="EMBL/GenBank/DDBJ databases">
        <authorList>
            <person name="de Groot N.N."/>
        </authorList>
    </citation>
    <scope>NUCLEOTIDE SEQUENCE [LARGE SCALE GENOMIC DNA]</scope>
    <source>
        <strain evidence="6 7">CGMCC 1.6291</strain>
    </source>
</reference>
<dbReference type="STRING" id="406100.SAMN04488052_10673"/>
<evidence type="ECO:0000259" key="5">
    <source>
        <dbReference type="SMART" id="SM00563"/>
    </source>
</evidence>
<keyword evidence="4" id="KW-0812">Transmembrane</keyword>
<dbReference type="InterPro" id="IPR002123">
    <property type="entry name" value="Plipid/glycerol_acylTrfase"/>
</dbReference>
<keyword evidence="2 6" id="KW-0808">Transferase</keyword>
<keyword evidence="3 6" id="KW-0012">Acyltransferase</keyword>
<organism evidence="6 7">
    <name type="scientific">Aquisalimonas asiatica</name>
    <dbReference type="NCBI Taxonomy" id="406100"/>
    <lineage>
        <taxon>Bacteria</taxon>
        <taxon>Pseudomonadati</taxon>
        <taxon>Pseudomonadota</taxon>
        <taxon>Gammaproteobacteria</taxon>
        <taxon>Chromatiales</taxon>
        <taxon>Ectothiorhodospiraceae</taxon>
        <taxon>Aquisalimonas</taxon>
    </lineage>
</organism>
<evidence type="ECO:0000313" key="7">
    <source>
        <dbReference type="Proteomes" id="UP000199657"/>
    </source>
</evidence>
<evidence type="ECO:0000256" key="2">
    <source>
        <dbReference type="ARBA" id="ARBA00022679"/>
    </source>
</evidence>
<dbReference type="PANTHER" id="PTHR10434">
    <property type="entry name" value="1-ACYL-SN-GLYCEROL-3-PHOSPHATE ACYLTRANSFERASE"/>
    <property type="match status" value="1"/>
</dbReference>
<feature type="domain" description="Phospholipid/glycerol acyltransferase" evidence="5">
    <location>
        <begin position="90"/>
        <end position="204"/>
    </location>
</feature>
<dbReference type="OrthoDB" id="9812274at2"/>
<sequence>MVDKHHPPLLQRTTGEKIRAIPRSALWLIGAMVWTLFFGTIGIIIALFLPYYRRYWFFLQWSFGLLWWTRVACGIRYEIEGEENIPEKPCVVMCKHQSAWETLAPQYWFNPQTWVLKKELLKVPMVGWALGMLSPIAIDRSARKEAMQQMLDQGRARLADGRWIIVYPEGTRIPAGYSGQYRRGGAVLAWETGTPVVPVAHNAGESWPRNSLLKYPGVIRVRIGKPMQPTTAPSADAFLDEIREWIESNTRELSQVYEEPAPSAGASTGGR</sequence>
<evidence type="ECO:0000256" key="3">
    <source>
        <dbReference type="ARBA" id="ARBA00023315"/>
    </source>
</evidence>
<keyword evidence="7" id="KW-1185">Reference proteome</keyword>
<dbReference type="EMBL" id="FOEG01000006">
    <property type="protein sequence ID" value="SEP00615.1"/>
    <property type="molecule type" value="Genomic_DNA"/>
</dbReference>
<feature type="transmembrane region" description="Helical" evidence="4">
    <location>
        <begin position="25"/>
        <end position="49"/>
    </location>
</feature>
<keyword evidence="4" id="KW-1133">Transmembrane helix</keyword>
<accession>A0A1H8UBP7</accession>
<dbReference type="Proteomes" id="UP000199657">
    <property type="component" value="Unassembled WGS sequence"/>
</dbReference>
<dbReference type="GO" id="GO:0006654">
    <property type="term" value="P:phosphatidic acid biosynthetic process"/>
    <property type="evidence" value="ECO:0007669"/>
    <property type="project" value="TreeGrafter"/>
</dbReference>
<dbReference type="GO" id="GO:0003841">
    <property type="term" value="F:1-acylglycerol-3-phosphate O-acyltransferase activity"/>
    <property type="evidence" value="ECO:0007669"/>
    <property type="project" value="TreeGrafter"/>
</dbReference>
<protein>
    <submittedName>
        <fullName evidence="6">1-acyl-sn-glycerol-3-phosphate acyltransferase</fullName>
    </submittedName>
</protein>
<evidence type="ECO:0000256" key="4">
    <source>
        <dbReference type="SAM" id="Phobius"/>
    </source>
</evidence>
<dbReference type="PANTHER" id="PTHR10434:SF40">
    <property type="entry name" value="1-ACYL-SN-GLYCEROL-3-PHOSPHATE ACYLTRANSFERASE"/>
    <property type="match status" value="1"/>
</dbReference>
<keyword evidence="4" id="KW-0472">Membrane</keyword>
<gene>
    <name evidence="6" type="ORF">SAMN04488052_10673</name>
</gene>
<proteinExistence type="predicted"/>
<dbReference type="RefSeq" id="WP_139209214.1">
    <property type="nucleotide sequence ID" value="NZ_FOEG01000006.1"/>
</dbReference>